<reference evidence="5" key="1">
    <citation type="submission" date="2020-06" db="EMBL/GenBank/DDBJ databases">
        <authorList>
            <consortium name="Plant Systems Biology data submission"/>
        </authorList>
    </citation>
    <scope>NUCLEOTIDE SEQUENCE</scope>
    <source>
        <strain evidence="5">D6</strain>
    </source>
</reference>
<dbReference type="EMBL" id="CAICTM010000819">
    <property type="protein sequence ID" value="CAB9516983.1"/>
    <property type="molecule type" value="Genomic_DNA"/>
</dbReference>
<feature type="compositionally biased region" description="Basic and acidic residues" evidence="2">
    <location>
        <begin position="91"/>
        <end position="100"/>
    </location>
</feature>
<feature type="region of interest" description="Disordered" evidence="2">
    <location>
        <begin position="528"/>
        <end position="565"/>
    </location>
</feature>
<evidence type="ECO:0000256" key="1">
    <source>
        <dbReference type="SAM" id="Coils"/>
    </source>
</evidence>
<keyword evidence="6" id="KW-1185">Reference proteome</keyword>
<name>A0A9N8HIZ4_9STRA</name>
<feature type="signal peptide" evidence="3">
    <location>
        <begin position="1"/>
        <end position="33"/>
    </location>
</feature>
<feature type="domain" description="DUF1995" evidence="4">
    <location>
        <begin position="234"/>
        <end position="501"/>
    </location>
</feature>
<dbReference type="Proteomes" id="UP001153069">
    <property type="component" value="Unassembled WGS sequence"/>
</dbReference>
<sequence>MRAFPRPNHHGSLLVMTMTCCVLFVLFGEAVFAFPAAERAHRIPCKSISPSSVQRRHRCSASSGRRPYYFTTMTGLNLSGGVPPTRSNNDGGDKDGNKRNRNEKRRFGRKEGRRHASRSSTAGLGFGGVVRRGGNSTTTSSSAAAVMDPPEKARQKVYEEQFQEMTKRMAQLEGIVAKQSVEIRRLKEDYSSLQEAVHAFQQVIELLKAAGLQTDELPSTDEDTTRREIFGEAPSSVTDAADHAGAAILAGLLGGKQRMLIDVRDSELSRDADTLVQFIELAILPVAAGLEGLTSTRNRVKLVFPTVSQLLQYRKTMALAAPEVVALSTLGFDPVEERDNLVVIVAPQPDDEEGLQAMNDLLDPPNWKQDQRITQPLVVLNHHMVPVSGPAARFDVMYHLRLLSVQYMSGGRADAFFESYTDGDSDVDQSSNEKEKPDDAILEEAMRHAHEAGMSHGVTRAMVIRAYPKPWHVFVDISPSTDADFVVAATFDDEPTTEEVNQSIVECIEGSEREDEIVAQQMHQALDMQNEKLDMDMKGDGSSDDKDDDDDEEDEWYNLWTEDSI</sequence>
<dbReference type="InterPro" id="IPR053021">
    <property type="entry name" value="Chloroplast_ADK"/>
</dbReference>
<feature type="region of interest" description="Disordered" evidence="2">
    <location>
        <begin position="74"/>
        <end position="152"/>
    </location>
</feature>
<dbReference type="PANTHER" id="PTHR35509">
    <property type="entry name" value="DOMAIN PROTEIN, PUTATIVE (DUF1995)-RELATED"/>
    <property type="match status" value="1"/>
</dbReference>
<evidence type="ECO:0000313" key="5">
    <source>
        <dbReference type="EMBL" id="CAB9516983.1"/>
    </source>
</evidence>
<feature type="compositionally biased region" description="Low complexity" evidence="2">
    <location>
        <begin position="132"/>
        <end position="145"/>
    </location>
</feature>
<feature type="compositionally biased region" description="Basic residues" evidence="2">
    <location>
        <begin position="101"/>
        <end position="117"/>
    </location>
</feature>
<dbReference type="InterPro" id="IPR018962">
    <property type="entry name" value="DUF1995"/>
</dbReference>
<evidence type="ECO:0000259" key="4">
    <source>
        <dbReference type="Pfam" id="PF09353"/>
    </source>
</evidence>
<proteinExistence type="predicted"/>
<organism evidence="5 6">
    <name type="scientific">Seminavis robusta</name>
    <dbReference type="NCBI Taxonomy" id="568900"/>
    <lineage>
        <taxon>Eukaryota</taxon>
        <taxon>Sar</taxon>
        <taxon>Stramenopiles</taxon>
        <taxon>Ochrophyta</taxon>
        <taxon>Bacillariophyta</taxon>
        <taxon>Bacillariophyceae</taxon>
        <taxon>Bacillariophycidae</taxon>
        <taxon>Naviculales</taxon>
        <taxon>Naviculaceae</taxon>
        <taxon>Seminavis</taxon>
    </lineage>
</organism>
<feature type="chain" id="PRO_5040159280" description="DUF1995 domain-containing protein" evidence="3">
    <location>
        <begin position="34"/>
        <end position="565"/>
    </location>
</feature>
<feature type="compositionally biased region" description="Basic and acidic residues" evidence="2">
    <location>
        <begin position="529"/>
        <end position="544"/>
    </location>
</feature>
<feature type="compositionally biased region" description="Acidic residues" evidence="2">
    <location>
        <begin position="545"/>
        <end position="556"/>
    </location>
</feature>
<keyword evidence="1" id="KW-0175">Coiled coil</keyword>
<dbReference type="OrthoDB" id="44882at2759"/>
<dbReference type="Pfam" id="PF09353">
    <property type="entry name" value="DUF1995"/>
    <property type="match status" value="1"/>
</dbReference>
<dbReference type="PANTHER" id="PTHR35509:SF1">
    <property type="entry name" value="DOMAIN PROTEIN, PUTATIVE (DUF1995)-RELATED"/>
    <property type="match status" value="1"/>
</dbReference>
<protein>
    <recommendedName>
        <fullName evidence="4">DUF1995 domain-containing protein</fullName>
    </recommendedName>
</protein>
<feature type="coiled-coil region" evidence="1">
    <location>
        <begin position="169"/>
        <end position="203"/>
    </location>
</feature>
<evidence type="ECO:0000313" key="6">
    <source>
        <dbReference type="Proteomes" id="UP001153069"/>
    </source>
</evidence>
<dbReference type="AlphaFoldDB" id="A0A9N8HIZ4"/>
<keyword evidence="3" id="KW-0732">Signal</keyword>
<accession>A0A9N8HIZ4</accession>
<evidence type="ECO:0000256" key="2">
    <source>
        <dbReference type="SAM" id="MobiDB-lite"/>
    </source>
</evidence>
<comment type="caution">
    <text evidence="5">The sequence shown here is derived from an EMBL/GenBank/DDBJ whole genome shotgun (WGS) entry which is preliminary data.</text>
</comment>
<evidence type="ECO:0000256" key="3">
    <source>
        <dbReference type="SAM" id="SignalP"/>
    </source>
</evidence>
<gene>
    <name evidence="5" type="ORF">SEMRO_820_G207180.1</name>
</gene>